<evidence type="ECO:0000313" key="1">
    <source>
        <dbReference type="EMBL" id="KAL0124229.1"/>
    </source>
</evidence>
<dbReference type="AlphaFoldDB" id="A0AAW2GBC2"/>
<reference evidence="1 2" key="1">
    <citation type="submission" date="2023-03" db="EMBL/GenBank/DDBJ databases">
        <title>High recombination rates correlate with genetic variation in Cardiocondyla obscurior ants.</title>
        <authorList>
            <person name="Errbii M."/>
        </authorList>
    </citation>
    <scope>NUCLEOTIDE SEQUENCE [LARGE SCALE GENOMIC DNA]</scope>
    <source>
        <strain evidence="1">Alpha-2009</strain>
        <tissue evidence="1">Whole body</tissue>
    </source>
</reference>
<accession>A0AAW2GBC2</accession>
<proteinExistence type="predicted"/>
<sequence length="67" mass="7589">MVGRRTRAITIDSTRVLRSGINSLRVTESTYKVSQCMWRSIRYSTNCKIVRTVRGSPVVSPLPSVFN</sequence>
<organism evidence="1 2">
    <name type="scientific">Cardiocondyla obscurior</name>
    <dbReference type="NCBI Taxonomy" id="286306"/>
    <lineage>
        <taxon>Eukaryota</taxon>
        <taxon>Metazoa</taxon>
        <taxon>Ecdysozoa</taxon>
        <taxon>Arthropoda</taxon>
        <taxon>Hexapoda</taxon>
        <taxon>Insecta</taxon>
        <taxon>Pterygota</taxon>
        <taxon>Neoptera</taxon>
        <taxon>Endopterygota</taxon>
        <taxon>Hymenoptera</taxon>
        <taxon>Apocrita</taxon>
        <taxon>Aculeata</taxon>
        <taxon>Formicoidea</taxon>
        <taxon>Formicidae</taxon>
        <taxon>Myrmicinae</taxon>
        <taxon>Cardiocondyla</taxon>
    </lineage>
</organism>
<evidence type="ECO:0000313" key="2">
    <source>
        <dbReference type="Proteomes" id="UP001430953"/>
    </source>
</evidence>
<protein>
    <submittedName>
        <fullName evidence="1">Uncharacterized protein</fullName>
    </submittedName>
</protein>
<keyword evidence="2" id="KW-1185">Reference proteome</keyword>
<gene>
    <name evidence="1" type="ORF">PUN28_006224</name>
</gene>
<name>A0AAW2GBC2_9HYME</name>
<comment type="caution">
    <text evidence="1">The sequence shown here is derived from an EMBL/GenBank/DDBJ whole genome shotgun (WGS) entry which is preliminary data.</text>
</comment>
<dbReference type="Proteomes" id="UP001430953">
    <property type="component" value="Unassembled WGS sequence"/>
</dbReference>
<dbReference type="EMBL" id="JADYXP020000005">
    <property type="protein sequence ID" value="KAL0124229.1"/>
    <property type="molecule type" value="Genomic_DNA"/>
</dbReference>